<dbReference type="Proteomes" id="UP001237642">
    <property type="component" value="Unassembled WGS sequence"/>
</dbReference>
<reference evidence="6" key="2">
    <citation type="submission" date="2023-05" db="EMBL/GenBank/DDBJ databases">
        <authorList>
            <person name="Schelkunov M.I."/>
        </authorList>
    </citation>
    <scope>NUCLEOTIDE SEQUENCE</scope>
    <source>
        <strain evidence="6">Hsosn_3</strain>
        <tissue evidence="6">Leaf</tissue>
    </source>
</reference>
<dbReference type="PANTHER" id="PTHR31719">
    <property type="entry name" value="NAC TRANSCRIPTION FACTOR 56"/>
    <property type="match status" value="1"/>
</dbReference>
<proteinExistence type="predicted"/>
<evidence type="ECO:0000313" key="7">
    <source>
        <dbReference type="Proteomes" id="UP001237642"/>
    </source>
</evidence>
<dbReference type="AlphaFoldDB" id="A0AAD8NEN3"/>
<dbReference type="SUPFAM" id="SSF101941">
    <property type="entry name" value="NAC domain"/>
    <property type="match status" value="1"/>
</dbReference>
<keyword evidence="1" id="KW-0805">Transcription regulation</keyword>
<evidence type="ECO:0000256" key="4">
    <source>
        <dbReference type="ARBA" id="ARBA00023242"/>
    </source>
</evidence>
<keyword evidence="3" id="KW-0804">Transcription</keyword>
<sequence length="387" mass="43395">MISNMINNNETIVMTDRQQCNICNALNIGLRFMPSPHDIILQYLIPIIQENPLPCNHLIKEADVYGNSSTPWEIFRDDDPYWLQSGSSGSKKTIYVFTRLRKTGKRVLRRAGCGTWIGQSNKKIKDKKSNEDIGCRGAFTYKIDKKMSSIVENDDRWCMYEYTLNDNFSEKLGFPGIVQGYAICEISKRCSNNDSERVVNLQEASNQYDTDSSMALGEVKPILPVVQGVPNIVHLPWIVNGSNYSHAANGQHVFNQSNPDVPMFSGGIDQSIPVARGVFDNVHVPDYQPGSVNGNNQMSAANPMMNNPDYQPGTVNGNNQLTAANPLMNKPDYQPGTVNVNNQLSVANPMMNEGEVESLMTYIETLRWEELDDIMKNLGEVNQTNRK</sequence>
<name>A0AAD8NEN3_9APIA</name>
<keyword evidence="2" id="KW-0238">DNA-binding</keyword>
<dbReference type="InterPro" id="IPR003441">
    <property type="entry name" value="NAC-dom"/>
</dbReference>
<dbReference type="PANTHER" id="PTHR31719:SF164">
    <property type="entry name" value="NAC DOMAIN-CONTAINING PROTEIN"/>
    <property type="match status" value="1"/>
</dbReference>
<dbReference type="EMBL" id="JAUIZM010000001">
    <property type="protein sequence ID" value="KAK1405063.1"/>
    <property type="molecule type" value="Genomic_DNA"/>
</dbReference>
<evidence type="ECO:0000256" key="3">
    <source>
        <dbReference type="ARBA" id="ARBA00023163"/>
    </source>
</evidence>
<keyword evidence="4" id="KW-0539">Nucleus</keyword>
<dbReference type="PROSITE" id="PS51005">
    <property type="entry name" value="NAC"/>
    <property type="match status" value="1"/>
</dbReference>
<gene>
    <name evidence="6" type="ORF">POM88_004668</name>
</gene>
<accession>A0AAD8NEN3</accession>
<reference evidence="6" key="1">
    <citation type="submission" date="2023-02" db="EMBL/GenBank/DDBJ databases">
        <title>Genome of toxic invasive species Heracleum sosnowskyi carries increased number of genes despite the absence of recent whole-genome duplications.</title>
        <authorList>
            <person name="Schelkunov M."/>
            <person name="Shtratnikova V."/>
            <person name="Makarenko M."/>
            <person name="Klepikova A."/>
            <person name="Omelchenko D."/>
            <person name="Novikova G."/>
            <person name="Obukhova E."/>
            <person name="Bogdanov V."/>
            <person name="Penin A."/>
            <person name="Logacheva M."/>
        </authorList>
    </citation>
    <scope>NUCLEOTIDE SEQUENCE</scope>
    <source>
        <strain evidence="6">Hsosn_3</strain>
        <tissue evidence="6">Leaf</tissue>
    </source>
</reference>
<organism evidence="6 7">
    <name type="scientific">Heracleum sosnowskyi</name>
    <dbReference type="NCBI Taxonomy" id="360622"/>
    <lineage>
        <taxon>Eukaryota</taxon>
        <taxon>Viridiplantae</taxon>
        <taxon>Streptophyta</taxon>
        <taxon>Embryophyta</taxon>
        <taxon>Tracheophyta</taxon>
        <taxon>Spermatophyta</taxon>
        <taxon>Magnoliopsida</taxon>
        <taxon>eudicotyledons</taxon>
        <taxon>Gunneridae</taxon>
        <taxon>Pentapetalae</taxon>
        <taxon>asterids</taxon>
        <taxon>campanulids</taxon>
        <taxon>Apiales</taxon>
        <taxon>Apiaceae</taxon>
        <taxon>Apioideae</taxon>
        <taxon>apioid superclade</taxon>
        <taxon>Tordylieae</taxon>
        <taxon>Tordyliinae</taxon>
        <taxon>Heracleum</taxon>
    </lineage>
</organism>
<evidence type="ECO:0000313" key="6">
    <source>
        <dbReference type="EMBL" id="KAK1405063.1"/>
    </source>
</evidence>
<evidence type="ECO:0000256" key="1">
    <source>
        <dbReference type="ARBA" id="ARBA00023015"/>
    </source>
</evidence>
<dbReference type="Pfam" id="PF02365">
    <property type="entry name" value="NAM"/>
    <property type="match status" value="1"/>
</dbReference>
<evidence type="ECO:0000259" key="5">
    <source>
        <dbReference type="PROSITE" id="PS51005"/>
    </source>
</evidence>
<comment type="caution">
    <text evidence="6">The sequence shown here is derived from an EMBL/GenBank/DDBJ whole genome shotgun (WGS) entry which is preliminary data.</text>
</comment>
<evidence type="ECO:0000256" key="2">
    <source>
        <dbReference type="ARBA" id="ARBA00023125"/>
    </source>
</evidence>
<keyword evidence="7" id="KW-1185">Reference proteome</keyword>
<dbReference type="GO" id="GO:0003677">
    <property type="term" value="F:DNA binding"/>
    <property type="evidence" value="ECO:0007669"/>
    <property type="project" value="UniProtKB-KW"/>
</dbReference>
<dbReference type="InterPro" id="IPR036093">
    <property type="entry name" value="NAC_dom_sf"/>
</dbReference>
<dbReference type="Gene3D" id="2.170.150.80">
    <property type="entry name" value="NAC domain"/>
    <property type="match status" value="1"/>
</dbReference>
<protein>
    <recommendedName>
        <fullName evidence="5">NAC domain-containing protein</fullName>
    </recommendedName>
</protein>
<dbReference type="GO" id="GO:0048731">
    <property type="term" value="P:system development"/>
    <property type="evidence" value="ECO:0007669"/>
    <property type="project" value="TreeGrafter"/>
</dbReference>
<dbReference type="GO" id="GO:0006355">
    <property type="term" value="P:regulation of DNA-templated transcription"/>
    <property type="evidence" value="ECO:0007669"/>
    <property type="project" value="InterPro"/>
</dbReference>
<feature type="domain" description="NAC" evidence="5">
    <location>
        <begin position="26"/>
        <end position="189"/>
    </location>
</feature>